<evidence type="ECO:0000256" key="2">
    <source>
        <dbReference type="ARBA" id="ARBA00005336"/>
    </source>
</evidence>
<dbReference type="SMART" id="SM01217">
    <property type="entry name" value="Fn3_like"/>
    <property type="match status" value="1"/>
</dbReference>
<evidence type="ECO:0000256" key="9">
    <source>
        <dbReference type="RuleBase" id="RU361161"/>
    </source>
</evidence>
<dbReference type="InterPro" id="IPR051915">
    <property type="entry name" value="Cellulose_Degrad_GH3"/>
</dbReference>
<dbReference type="InterPro" id="IPR013783">
    <property type="entry name" value="Ig-like_fold"/>
</dbReference>
<dbReference type="PANTHER" id="PTHR30620">
    <property type="entry name" value="PERIPLASMIC BETA-GLUCOSIDASE-RELATED"/>
    <property type="match status" value="1"/>
</dbReference>
<comment type="function">
    <text evidence="7">Catalyzes the hydrolysis of a non-reducing terminal alpha-L-arabinopyranosidic linkage in ginsenoside Rb2 (alpha-L-arabinopyranosyl-(1-&gt;6)-alpha-D-glucopyranosyl) to release alpha-D-glucopyranosyl (Rd). It is not able to hydrolyze alpha-L-arabinofuranosyl-(1-&gt;6)-alpha-D-glucopyranosyl (Rc).</text>
</comment>
<dbReference type="InterPro" id="IPR036881">
    <property type="entry name" value="Glyco_hydro_3_C_sf"/>
</dbReference>
<dbReference type="FunFam" id="2.60.40.10:FF:000495">
    <property type="entry name" value="Periplasmic beta-glucosidase"/>
    <property type="match status" value="1"/>
</dbReference>
<keyword evidence="4" id="KW-0732">Signal</keyword>
<dbReference type="GO" id="GO:0008422">
    <property type="term" value="F:beta-glucosidase activity"/>
    <property type="evidence" value="ECO:0007669"/>
    <property type="project" value="UniProtKB-EC"/>
</dbReference>
<keyword evidence="5 9" id="KW-0378">Hydrolase</keyword>
<dbReference type="FunFam" id="3.20.20.300:FF:000005">
    <property type="entry name" value="Periplasmic beta-glucosidase"/>
    <property type="match status" value="1"/>
</dbReference>
<dbReference type="GO" id="GO:0009251">
    <property type="term" value="P:glucan catabolic process"/>
    <property type="evidence" value="ECO:0007669"/>
    <property type="project" value="TreeGrafter"/>
</dbReference>
<dbReference type="Proteomes" id="UP000249616">
    <property type="component" value="Chromosome"/>
</dbReference>
<sequence length="715" mass="76209">MLGGPYEDKVKDLLDRMTIEEKLGQLQQLTWTGDTGPGGGQTEEVERAARAGLLGSVLNLHGAAHTNTLQRMAVEESRLGIPLLFGFDVIHGFWTTFPIPLAQASSFDPAVVERDAEVSARETRSNGVRWTFSPMMDVTHEPRWGRIAESCGEDPYLNAVLAVAKVRGYQGDDLTADDKVAACAKHFVAYGGAEGGRDYNTVDVSEQRLRNLYLPPFRAAVDAGVATVMAAFNTVSGVPAHGNPHTMTGILKEEWGFDGVVVSDYTGVEELIAHGYAEDGADAARLALMAGLDMEMVSTNIAAHGKRLLADGRITEDRLDDAVARILRLKFALGLFDDPYTDESAAVDVPTPQAREAARQTAARSMVLMKNDGGVLPLDAGAGSIAVVGPFADHTDLHGTWAGPGCRRFPTVSILDAVRAAAPAAKVVHAGADVAQAVAAAESAEVTVVVIGEEPELSGEAAVRSDISLPDGQEELIAAVAATGKPFAVVLVNGRPLTIGNWLDSVPALLEAWHPGIEAGNAVADVLFGAVNPGGKLPVTFPRAVGQIPVYYNRESTGRPYDPAHDDEKYVSKYLDLADGPQFAFGHGLSYTTFATGEPQLDRQSVTVDELEHGECVEVRVDVTNTGELTGDEVVQLYVHDPVASIAQPVRRLRGFRRVTLEPGQTTQVRFTLGAEDLGFWTNDQAGHFTVEPGRIDLYAGTSSLAEARCTLTVG</sequence>
<dbReference type="AlphaFoldDB" id="A0A2Z4IT93"/>
<name>A0A2Z4IT93_9ACTN</name>
<dbReference type="EMBL" id="CP030073">
    <property type="protein sequence ID" value="AWW35473.1"/>
    <property type="molecule type" value="Genomic_DNA"/>
</dbReference>
<keyword evidence="6 9" id="KW-0326">Glycosidase</keyword>
<dbReference type="RefSeq" id="WP_112437653.1">
    <property type="nucleotide sequence ID" value="NZ_CP030073.1"/>
</dbReference>
<dbReference type="InterPro" id="IPR036962">
    <property type="entry name" value="Glyco_hydro_3_N_sf"/>
</dbReference>
<dbReference type="SUPFAM" id="SSF52279">
    <property type="entry name" value="Beta-D-glucan exohydrolase, C-terminal domain"/>
    <property type="match status" value="1"/>
</dbReference>
<dbReference type="Gene3D" id="2.60.40.10">
    <property type="entry name" value="Immunoglobulins"/>
    <property type="match status" value="1"/>
</dbReference>
<keyword evidence="12" id="KW-1185">Reference proteome</keyword>
<evidence type="ECO:0000256" key="6">
    <source>
        <dbReference type="ARBA" id="ARBA00023295"/>
    </source>
</evidence>
<evidence type="ECO:0000256" key="7">
    <source>
        <dbReference type="ARBA" id="ARBA00058905"/>
    </source>
</evidence>
<evidence type="ECO:0000256" key="5">
    <source>
        <dbReference type="ARBA" id="ARBA00022801"/>
    </source>
</evidence>
<dbReference type="PROSITE" id="PS00775">
    <property type="entry name" value="GLYCOSYL_HYDROL_F3"/>
    <property type="match status" value="1"/>
</dbReference>
<dbReference type="InterPro" id="IPR002772">
    <property type="entry name" value="Glyco_hydro_3_C"/>
</dbReference>
<dbReference type="EC" id="3.2.1.21" evidence="3"/>
<accession>A0A2Z4IT93</accession>
<dbReference type="Gene3D" id="3.40.50.1700">
    <property type="entry name" value="Glycoside hydrolase family 3 C-terminal domain"/>
    <property type="match status" value="1"/>
</dbReference>
<feature type="domain" description="Fibronectin type III-like" evidence="10">
    <location>
        <begin position="633"/>
        <end position="704"/>
    </location>
</feature>
<dbReference type="SUPFAM" id="SSF51445">
    <property type="entry name" value="(Trans)glycosidases"/>
    <property type="match status" value="1"/>
</dbReference>
<dbReference type="Pfam" id="PF00933">
    <property type="entry name" value="Glyco_hydro_3"/>
    <property type="match status" value="1"/>
</dbReference>
<evidence type="ECO:0000313" key="11">
    <source>
        <dbReference type="EMBL" id="AWW35473.1"/>
    </source>
</evidence>
<evidence type="ECO:0000256" key="8">
    <source>
        <dbReference type="ARBA" id="ARBA00074219"/>
    </source>
</evidence>
<dbReference type="Pfam" id="PF14310">
    <property type="entry name" value="Fn3-like"/>
    <property type="match status" value="1"/>
</dbReference>
<dbReference type="Gene3D" id="3.20.20.300">
    <property type="entry name" value="Glycoside hydrolase, family 3, N-terminal domain"/>
    <property type="match status" value="1"/>
</dbReference>
<dbReference type="PRINTS" id="PR00133">
    <property type="entry name" value="GLHYDRLASE3"/>
</dbReference>
<evidence type="ECO:0000259" key="10">
    <source>
        <dbReference type="SMART" id="SM01217"/>
    </source>
</evidence>
<organism evidence="11 12">
    <name type="scientific">Streptomyces cadmiisoli</name>
    <dbReference type="NCBI Taxonomy" id="2184053"/>
    <lineage>
        <taxon>Bacteria</taxon>
        <taxon>Bacillati</taxon>
        <taxon>Actinomycetota</taxon>
        <taxon>Actinomycetes</taxon>
        <taxon>Kitasatosporales</taxon>
        <taxon>Streptomycetaceae</taxon>
        <taxon>Streptomyces</taxon>
        <taxon>Streptomyces aurantiacus group</taxon>
    </lineage>
</organism>
<protein>
    <recommendedName>
        <fullName evidence="8">Exo-alpha-(1-&gt;6)-L-arabinopyranosidase</fullName>
        <ecNumber evidence="3">3.2.1.21</ecNumber>
    </recommendedName>
</protein>
<evidence type="ECO:0000313" key="12">
    <source>
        <dbReference type="Proteomes" id="UP000249616"/>
    </source>
</evidence>
<dbReference type="InterPro" id="IPR026891">
    <property type="entry name" value="Fn3-like"/>
</dbReference>
<gene>
    <name evidence="11" type="ORF">DN051_01280</name>
</gene>
<evidence type="ECO:0000256" key="3">
    <source>
        <dbReference type="ARBA" id="ARBA00012744"/>
    </source>
</evidence>
<comment type="similarity">
    <text evidence="2 9">Belongs to the glycosyl hydrolase 3 family.</text>
</comment>
<dbReference type="PANTHER" id="PTHR30620:SF16">
    <property type="entry name" value="LYSOSOMAL BETA GLUCOSIDASE"/>
    <property type="match status" value="1"/>
</dbReference>
<dbReference type="InterPro" id="IPR001764">
    <property type="entry name" value="Glyco_hydro_3_N"/>
</dbReference>
<proteinExistence type="inferred from homology"/>
<dbReference type="InterPro" id="IPR019800">
    <property type="entry name" value="Glyco_hydro_3_AS"/>
</dbReference>
<dbReference type="KEGG" id="scad:DN051_01280"/>
<evidence type="ECO:0000256" key="4">
    <source>
        <dbReference type="ARBA" id="ARBA00022729"/>
    </source>
</evidence>
<dbReference type="InterPro" id="IPR017853">
    <property type="entry name" value="GH"/>
</dbReference>
<dbReference type="Pfam" id="PF01915">
    <property type="entry name" value="Glyco_hydro_3_C"/>
    <property type="match status" value="1"/>
</dbReference>
<evidence type="ECO:0000256" key="1">
    <source>
        <dbReference type="ARBA" id="ARBA00000448"/>
    </source>
</evidence>
<comment type="catalytic activity">
    <reaction evidence="1">
        <text>Hydrolysis of terminal, non-reducing beta-D-glucosyl residues with release of beta-D-glucose.</text>
        <dbReference type="EC" id="3.2.1.21"/>
    </reaction>
</comment>
<reference evidence="11 12" key="1">
    <citation type="journal article" date="2019" name="Int. J. Syst. Evol. Microbiol.">
        <title>Streptomyces cadmiisoli sp. nov., a novel actinomycete isolated from cadmium-contaminated soil.</title>
        <authorList>
            <person name="Li K."/>
            <person name="Tang X."/>
            <person name="Zhao J."/>
            <person name="Guo Y."/>
            <person name="Tang Y."/>
            <person name="Gao J."/>
        </authorList>
    </citation>
    <scope>NUCLEOTIDE SEQUENCE [LARGE SCALE GENOMIC DNA]</scope>
    <source>
        <strain evidence="11 12">ZFG47</strain>
    </source>
</reference>